<dbReference type="Pfam" id="PF06094">
    <property type="entry name" value="GGACT"/>
    <property type="match status" value="1"/>
</dbReference>
<dbReference type="SUPFAM" id="SSF110857">
    <property type="entry name" value="Gamma-glutamyl cyclotransferase-like"/>
    <property type="match status" value="1"/>
</dbReference>
<dbReference type="InterPro" id="IPR009288">
    <property type="entry name" value="AIG2-like_dom"/>
</dbReference>
<evidence type="ECO:0000259" key="1">
    <source>
        <dbReference type="Pfam" id="PF06094"/>
    </source>
</evidence>
<gene>
    <name evidence="2" type="ORF">VPR_063</name>
</gene>
<feature type="domain" description="Gamma-glutamylcyclotransferase AIG2-like" evidence="1">
    <location>
        <begin position="13"/>
        <end position="137"/>
    </location>
</feature>
<dbReference type="Proteomes" id="UP000240283">
    <property type="component" value="Segment"/>
</dbReference>
<sequence length="147" mass="16628">MSVVTYSPEKQLVAVYGSLRPGRGNFGVNGEAKATHLFTATTKDNYDLFEYCNSFPSVSLKHSDSGTPVVVDIFETTRSGLEGAYDRLEGYDKENPEDSFYNRTEIPIMLATGDIVMAWIYHIDEITGKRVEHGDWSRHMEEMGRTY</sequence>
<accession>A0A2H5BQ21</accession>
<dbReference type="InterPro" id="IPR013024">
    <property type="entry name" value="GGCT-like"/>
</dbReference>
<dbReference type="InterPro" id="IPR036568">
    <property type="entry name" value="GGCT-like_sf"/>
</dbReference>
<organism evidence="2 3">
    <name type="scientific">Vibrio phage Vp_R1</name>
    <dbReference type="NCBI Taxonomy" id="2059867"/>
    <lineage>
        <taxon>Viruses</taxon>
        <taxon>Duplodnaviria</taxon>
        <taxon>Heunggongvirae</taxon>
        <taxon>Uroviricota</taxon>
        <taxon>Caudoviricetes</taxon>
        <taxon>Grimontviridae</taxon>
        <taxon>Dalianvirus</taxon>
        <taxon>Dalianvirus R1</taxon>
    </lineage>
</organism>
<name>A0A2H5BQ21_9CAUD</name>
<dbReference type="Gene3D" id="3.10.490.10">
    <property type="entry name" value="Gamma-glutamyl cyclotransferase-like"/>
    <property type="match status" value="1"/>
</dbReference>
<reference evidence="2 3" key="1">
    <citation type="submission" date="2017-12" db="EMBL/GenBank/DDBJ databases">
        <title>Genomic analysis of a novel phage Vp_R1 lytic to Vibrio parahaemolyticus.</title>
        <authorList>
            <person name="Ren H."/>
            <person name="Li Z."/>
        </authorList>
    </citation>
    <scope>NUCLEOTIDE SEQUENCE [LARGE SCALE GENOMIC DNA]</scope>
</reference>
<dbReference type="CDD" id="cd06661">
    <property type="entry name" value="GGCT_like"/>
    <property type="match status" value="1"/>
</dbReference>
<protein>
    <recommendedName>
        <fullName evidence="1">Gamma-glutamylcyclotransferase AIG2-like domain-containing protein</fullName>
    </recommendedName>
</protein>
<dbReference type="EMBL" id="MG603697">
    <property type="protein sequence ID" value="AUG88427.1"/>
    <property type="molecule type" value="Genomic_DNA"/>
</dbReference>
<proteinExistence type="predicted"/>
<evidence type="ECO:0000313" key="3">
    <source>
        <dbReference type="Proteomes" id="UP000240283"/>
    </source>
</evidence>
<keyword evidence="3" id="KW-1185">Reference proteome</keyword>
<evidence type="ECO:0000313" key="2">
    <source>
        <dbReference type="EMBL" id="AUG88427.1"/>
    </source>
</evidence>